<dbReference type="RefSeq" id="WP_044229887.1">
    <property type="nucleotide sequence ID" value="NZ_CAKZLC010000161.1"/>
</dbReference>
<dbReference type="STRING" id="1524460.IX84_30635"/>
<organism evidence="1 2">
    <name type="scientific">Phaeodactylibacter xiamenensis</name>
    <dbReference type="NCBI Taxonomy" id="1524460"/>
    <lineage>
        <taxon>Bacteria</taxon>
        <taxon>Pseudomonadati</taxon>
        <taxon>Bacteroidota</taxon>
        <taxon>Saprospiria</taxon>
        <taxon>Saprospirales</taxon>
        <taxon>Haliscomenobacteraceae</taxon>
        <taxon>Phaeodactylibacter</taxon>
    </lineage>
</organism>
<evidence type="ECO:0000313" key="1">
    <source>
        <dbReference type="EMBL" id="KGE84975.1"/>
    </source>
</evidence>
<accession>A0A098RYG9</accession>
<gene>
    <name evidence="1" type="ORF">IX84_30635</name>
</gene>
<proteinExistence type="predicted"/>
<comment type="caution">
    <text evidence="1">The sequence shown here is derived from an EMBL/GenBank/DDBJ whole genome shotgun (WGS) entry which is preliminary data.</text>
</comment>
<evidence type="ECO:0008006" key="3">
    <source>
        <dbReference type="Google" id="ProtNLM"/>
    </source>
</evidence>
<reference evidence="1 2" key="1">
    <citation type="journal article" date="2014" name="Int. J. Syst. Evol. Microbiol.">
        <title>Phaeodactylibacter xiamenensis gen. nov., sp. nov., a member of the family Saprospiraceae isolated from the marine alga Phaeodactylum tricornutum.</title>
        <authorList>
            <person name="Chen Z.Jr."/>
            <person name="Lei X."/>
            <person name="Lai Q."/>
            <person name="Li Y."/>
            <person name="Zhang B."/>
            <person name="Zhang J."/>
            <person name="Zhang H."/>
            <person name="Yang L."/>
            <person name="Zheng W."/>
            <person name="Tian Y."/>
            <person name="Yu Z."/>
            <person name="Xu H.Jr."/>
            <person name="Zheng T."/>
        </authorList>
    </citation>
    <scope>NUCLEOTIDE SEQUENCE [LARGE SCALE GENOMIC DNA]</scope>
    <source>
        <strain evidence="1 2">KD52</strain>
    </source>
</reference>
<dbReference type="PANTHER" id="PTHR39550:SF1">
    <property type="entry name" value="SLL0658 PROTEIN"/>
    <property type="match status" value="1"/>
</dbReference>
<dbReference type="Pfam" id="PF11848">
    <property type="entry name" value="DUF3368"/>
    <property type="match status" value="1"/>
</dbReference>
<dbReference type="Proteomes" id="UP000029736">
    <property type="component" value="Unassembled WGS sequence"/>
</dbReference>
<evidence type="ECO:0000313" key="2">
    <source>
        <dbReference type="Proteomes" id="UP000029736"/>
    </source>
</evidence>
<protein>
    <recommendedName>
        <fullName evidence="3">DUF3368 domain-containing protein</fullName>
    </recommendedName>
</protein>
<sequence length="162" mass="18280">MIVVSDTTAISNLVQIGKLNLLQSLYGEVVIPESVYDELQILVDLNIVSKEDLRQKWIKPKRVKDNSEVSKLLDRLDIGESEAIIMGIELSADYLLIDEKAGRLIALEKNIKIIGTLGVLIEARSNNLIVSVQEEMDKLRRIGFWISDSLYAKILAEEQKML</sequence>
<dbReference type="OrthoDB" id="764457at2"/>
<dbReference type="InterPro" id="IPR021799">
    <property type="entry name" value="PIN-like_prokaryotic"/>
</dbReference>
<dbReference type="PANTHER" id="PTHR39550">
    <property type="entry name" value="SLL0658 PROTEIN"/>
    <property type="match status" value="1"/>
</dbReference>
<dbReference type="EMBL" id="JPOS01000098">
    <property type="protein sequence ID" value="KGE84975.1"/>
    <property type="molecule type" value="Genomic_DNA"/>
</dbReference>
<dbReference type="AlphaFoldDB" id="A0A098RYG9"/>
<name>A0A098RYG9_9BACT</name>
<keyword evidence="2" id="KW-1185">Reference proteome</keyword>